<dbReference type="EMBL" id="CAJHIR010000061">
    <property type="protein sequence ID" value="CAD6494566.1"/>
    <property type="molecule type" value="Genomic_DNA"/>
</dbReference>
<sequence length="52" mass="5565">MLHVLCDIKLEDVVISLKNLGSVSKSLTDPAVGSGLNRGDEIGIVMETWPDV</sequence>
<accession>A0A811TAS1</accession>
<proteinExistence type="predicted"/>
<gene>
    <name evidence="1" type="ORF">LAKADJCE_00836</name>
</gene>
<dbReference type="AlphaFoldDB" id="A0A811TAS1"/>
<organism evidence="1 2">
    <name type="scientific">Candidatus Argoarchaeum ethanivorans</name>
    <dbReference type="NCBI Taxonomy" id="2608793"/>
    <lineage>
        <taxon>Archaea</taxon>
        <taxon>Methanobacteriati</taxon>
        <taxon>Methanobacteriota</taxon>
        <taxon>Stenosarchaea group</taxon>
        <taxon>Methanomicrobia</taxon>
        <taxon>Methanosarcinales</taxon>
        <taxon>Methanosarcinales incertae sedis</taxon>
        <taxon>GOM Arc I cluster</taxon>
        <taxon>Candidatus Argoarchaeum</taxon>
    </lineage>
</organism>
<dbReference type="Proteomes" id="UP000612009">
    <property type="component" value="Unassembled WGS sequence"/>
</dbReference>
<reference evidence="1" key="1">
    <citation type="submission" date="2020-10" db="EMBL/GenBank/DDBJ databases">
        <authorList>
            <person name="Hahn C.J."/>
            <person name="Laso-Perez R."/>
            <person name="Vulcano F."/>
            <person name="Vaziourakis K.-M."/>
            <person name="Stokke R."/>
            <person name="Steen I.H."/>
            <person name="Teske A."/>
            <person name="Boetius A."/>
            <person name="Liebeke M."/>
            <person name="Amann R."/>
            <person name="Knittel K."/>
        </authorList>
    </citation>
    <scope>NUCLEOTIDE SEQUENCE</scope>
    <source>
        <strain evidence="1">Gfbio:e3339647-f889-4370-9287-4fb5cb688e4c:AG392J18_GoMArc1</strain>
    </source>
</reference>
<evidence type="ECO:0000313" key="1">
    <source>
        <dbReference type="EMBL" id="CAD6494566.1"/>
    </source>
</evidence>
<name>A0A811TAS1_9EURY</name>
<evidence type="ECO:0000313" key="2">
    <source>
        <dbReference type="Proteomes" id="UP000612009"/>
    </source>
</evidence>
<comment type="caution">
    <text evidence="1">The sequence shown here is derived from an EMBL/GenBank/DDBJ whole genome shotgun (WGS) entry which is preliminary data.</text>
</comment>
<protein>
    <submittedName>
        <fullName evidence="1">Uncharacterized protein</fullName>
    </submittedName>
</protein>